<dbReference type="EMBL" id="JAEPRB010000081">
    <property type="protein sequence ID" value="KAG2222521.1"/>
    <property type="molecule type" value="Genomic_DNA"/>
</dbReference>
<dbReference type="InterPro" id="IPR013057">
    <property type="entry name" value="AA_transpt_TM"/>
</dbReference>
<keyword evidence="3" id="KW-0813">Transport</keyword>
<evidence type="ECO:0000256" key="8">
    <source>
        <dbReference type="SAM" id="MobiDB-lite"/>
    </source>
</evidence>
<dbReference type="Proteomes" id="UP000646827">
    <property type="component" value="Unassembled WGS sequence"/>
</dbReference>
<feature type="region of interest" description="Disordered" evidence="8">
    <location>
        <begin position="70"/>
        <end position="99"/>
    </location>
</feature>
<evidence type="ECO:0000256" key="7">
    <source>
        <dbReference type="ARBA" id="ARBA00023136"/>
    </source>
</evidence>
<evidence type="ECO:0000256" key="3">
    <source>
        <dbReference type="ARBA" id="ARBA00022448"/>
    </source>
</evidence>
<dbReference type="Pfam" id="PF01490">
    <property type="entry name" value="Aa_trans"/>
    <property type="match status" value="1"/>
</dbReference>
<dbReference type="AlphaFoldDB" id="A0A8H7S4G0"/>
<accession>A0A8H7S4G0</accession>
<name>A0A8H7S4G0_9FUNG</name>
<comment type="similarity">
    <text evidence="2">Belongs to the amino acid/polyamine transporter 2 family.</text>
</comment>
<keyword evidence="7 9" id="KW-0472">Membrane</keyword>
<organism evidence="11 12">
    <name type="scientific">Circinella minor</name>
    <dbReference type="NCBI Taxonomy" id="1195481"/>
    <lineage>
        <taxon>Eukaryota</taxon>
        <taxon>Fungi</taxon>
        <taxon>Fungi incertae sedis</taxon>
        <taxon>Mucoromycota</taxon>
        <taxon>Mucoromycotina</taxon>
        <taxon>Mucoromycetes</taxon>
        <taxon>Mucorales</taxon>
        <taxon>Lichtheimiaceae</taxon>
        <taxon>Circinella</taxon>
    </lineage>
</organism>
<evidence type="ECO:0000259" key="10">
    <source>
        <dbReference type="Pfam" id="PF01490"/>
    </source>
</evidence>
<feature type="transmembrane region" description="Helical" evidence="9">
    <location>
        <begin position="195"/>
        <end position="213"/>
    </location>
</feature>
<evidence type="ECO:0000256" key="5">
    <source>
        <dbReference type="ARBA" id="ARBA00022970"/>
    </source>
</evidence>
<comment type="caution">
    <text evidence="11">The sequence shown here is derived from an EMBL/GenBank/DDBJ whole genome shotgun (WGS) entry which is preliminary data.</text>
</comment>
<feature type="region of interest" description="Disordered" evidence="8">
    <location>
        <begin position="1"/>
        <end position="41"/>
    </location>
</feature>
<dbReference type="GO" id="GO:0005774">
    <property type="term" value="C:vacuolar membrane"/>
    <property type="evidence" value="ECO:0007669"/>
    <property type="project" value="TreeGrafter"/>
</dbReference>
<feature type="transmembrane region" description="Helical" evidence="9">
    <location>
        <begin position="473"/>
        <end position="493"/>
    </location>
</feature>
<dbReference type="PANTHER" id="PTHR22950:SF692">
    <property type="entry name" value="TRANSMEMBRANE AMINO ACID TRANSPORTER FAMILY PROTEIN"/>
    <property type="match status" value="1"/>
</dbReference>
<protein>
    <recommendedName>
        <fullName evidence="10">Amino acid transporter transmembrane domain-containing protein</fullName>
    </recommendedName>
</protein>
<evidence type="ECO:0000313" key="11">
    <source>
        <dbReference type="EMBL" id="KAG2222521.1"/>
    </source>
</evidence>
<evidence type="ECO:0000256" key="4">
    <source>
        <dbReference type="ARBA" id="ARBA00022692"/>
    </source>
</evidence>
<evidence type="ECO:0000256" key="6">
    <source>
        <dbReference type="ARBA" id="ARBA00022989"/>
    </source>
</evidence>
<dbReference type="GO" id="GO:0015179">
    <property type="term" value="F:L-amino acid transmembrane transporter activity"/>
    <property type="evidence" value="ECO:0007669"/>
    <property type="project" value="TreeGrafter"/>
</dbReference>
<keyword evidence="6 9" id="KW-1133">Transmembrane helix</keyword>
<feature type="transmembrane region" description="Helical" evidence="9">
    <location>
        <begin position="499"/>
        <end position="518"/>
    </location>
</feature>
<keyword evidence="4 9" id="KW-0812">Transmembrane</keyword>
<feature type="compositionally biased region" description="Basic and acidic residues" evidence="8">
    <location>
        <begin position="85"/>
        <end position="99"/>
    </location>
</feature>
<evidence type="ECO:0000256" key="2">
    <source>
        <dbReference type="ARBA" id="ARBA00008066"/>
    </source>
</evidence>
<feature type="transmembrane region" description="Helical" evidence="9">
    <location>
        <begin position="243"/>
        <end position="265"/>
    </location>
</feature>
<keyword evidence="12" id="KW-1185">Reference proteome</keyword>
<feature type="compositionally biased region" description="Polar residues" evidence="8">
    <location>
        <begin position="25"/>
        <end position="34"/>
    </location>
</feature>
<feature type="transmembrane region" description="Helical" evidence="9">
    <location>
        <begin position="301"/>
        <end position="323"/>
    </location>
</feature>
<evidence type="ECO:0000313" key="12">
    <source>
        <dbReference type="Proteomes" id="UP000646827"/>
    </source>
</evidence>
<sequence length="560" mass="61992">MSTPIRVPSNTHPARLPPNYGSLYPATSNQQEDQYVSDASPRSFRDTMESFTGSYSRASILYVAENLNAPPSSINEDINTPDQQRPLDEEERGRISEDSKLSRPFVYDEASLGRTLSQRTATGGNYHLFPALSRHTTVASVLSQQLLQQHDMDPHQAQQQSQLKSTFLQSVFNAVNVLIGIGILALPLAFRCGGWLIGSFTFLFCALGTNYTAKIIVRCLDYAEGSSTYGDMGAAAFNESGRAWVSGVFIVELMTIGIAMVVLLGDGIQSFYPEIDLITVRIISFFLLTPTMFLPMRKLALTSLVGILACVCLLMTVTVDGFSKSTRPGSLLDPMETEIFPSELYNVPLTFGLAMAGFSGHAVFPSIYRDMEDPKQYEKMVDISYLVTVGAYTIMAVTGYLMFGLETMQEITQNLANIPEYNKALTQFGVGLIVLTPLAKYGLMLNPVSLSLELSLLNKFEDWIRFHPWRKHLVTASIRIIVSLVIVYVATVFPGFDRVVSLLGALFSFGISAIFPLLCYRRLFGSSITWKESIVNNFILIISTIMAILGTIWSFLPNNL</sequence>
<feature type="transmembrane region" description="Helical" evidence="9">
    <location>
        <begin position="277"/>
        <end position="294"/>
    </location>
</feature>
<dbReference type="OrthoDB" id="655540at2759"/>
<feature type="transmembrane region" description="Helical" evidence="9">
    <location>
        <begin position="171"/>
        <end position="189"/>
    </location>
</feature>
<evidence type="ECO:0000256" key="9">
    <source>
        <dbReference type="SAM" id="Phobius"/>
    </source>
</evidence>
<keyword evidence="5" id="KW-0029">Amino-acid transport</keyword>
<evidence type="ECO:0000256" key="1">
    <source>
        <dbReference type="ARBA" id="ARBA00004141"/>
    </source>
</evidence>
<feature type="transmembrane region" description="Helical" evidence="9">
    <location>
        <begin position="385"/>
        <end position="405"/>
    </location>
</feature>
<proteinExistence type="inferred from homology"/>
<reference evidence="11 12" key="1">
    <citation type="submission" date="2020-12" db="EMBL/GenBank/DDBJ databases">
        <title>Metabolic potential, ecology and presence of endohyphal bacteria is reflected in genomic diversity of Mucoromycotina.</title>
        <authorList>
            <person name="Muszewska A."/>
            <person name="Okrasinska A."/>
            <person name="Steczkiewicz K."/>
            <person name="Drgas O."/>
            <person name="Orlowska M."/>
            <person name="Perlinska-Lenart U."/>
            <person name="Aleksandrzak-Piekarczyk T."/>
            <person name="Szatraj K."/>
            <person name="Zielenkiewicz U."/>
            <person name="Pilsyk S."/>
            <person name="Malc E."/>
            <person name="Mieczkowski P."/>
            <person name="Kruszewska J.S."/>
            <person name="Biernat P."/>
            <person name="Pawlowska J."/>
        </authorList>
    </citation>
    <scope>NUCLEOTIDE SEQUENCE [LARGE SCALE GENOMIC DNA]</scope>
    <source>
        <strain evidence="11 12">CBS 142.35</strain>
    </source>
</reference>
<feature type="transmembrane region" description="Helical" evidence="9">
    <location>
        <begin position="343"/>
        <end position="364"/>
    </location>
</feature>
<gene>
    <name evidence="11" type="ORF">INT45_012835</name>
</gene>
<feature type="compositionally biased region" description="Polar residues" evidence="8">
    <location>
        <begin position="1"/>
        <end position="12"/>
    </location>
</feature>
<comment type="subcellular location">
    <subcellularLocation>
        <location evidence="1">Membrane</location>
        <topology evidence="1">Multi-pass membrane protein</topology>
    </subcellularLocation>
</comment>
<feature type="domain" description="Amino acid transporter transmembrane" evidence="10">
    <location>
        <begin position="164"/>
        <end position="552"/>
    </location>
</feature>
<feature type="compositionally biased region" description="Polar residues" evidence="8">
    <location>
        <begin position="70"/>
        <end position="83"/>
    </location>
</feature>
<dbReference type="PANTHER" id="PTHR22950">
    <property type="entry name" value="AMINO ACID TRANSPORTER"/>
    <property type="match status" value="1"/>
</dbReference>
<feature type="transmembrane region" description="Helical" evidence="9">
    <location>
        <begin position="538"/>
        <end position="556"/>
    </location>
</feature>